<name>A0A815KIP7_9BILA</name>
<dbReference type="AlphaFoldDB" id="A0A815KIP7"/>
<evidence type="ECO:0000313" key="1">
    <source>
        <dbReference type="EMBL" id="CAF1393853.1"/>
    </source>
</evidence>
<dbReference type="Proteomes" id="UP000663860">
    <property type="component" value="Unassembled WGS sequence"/>
</dbReference>
<gene>
    <name evidence="1" type="ORF">IZO911_LOCUS39109</name>
</gene>
<sequence length="75" mass="8898">GREIIFTTTGLLKSPLTCELLINKIWAYARLVFMPVSKDYTIRNIESGQTKCDSREEMSHEDFFLYVTHFIRFYL</sequence>
<protein>
    <submittedName>
        <fullName evidence="1">Uncharacterized protein</fullName>
    </submittedName>
</protein>
<feature type="non-terminal residue" evidence="1">
    <location>
        <position position="1"/>
    </location>
</feature>
<dbReference type="EMBL" id="CAJNOE010001151">
    <property type="protein sequence ID" value="CAF1393853.1"/>
    <property type="molecule type" value="Genomic_DNA"/>
</dbReference>
<comment type="caution">
    <text evidence="1">The sequence shown here is derived from an EMBL/GenBank/DDBJ whole genome shotgun (WGS) entry which is preliminary data.</text>
</comment>
<evidence type="ECO:0000313" key="2">
    <source>
        <dbReference type="Proteomes" id="UP000663860"/>
    </source>
</evidence>
<reference evidence="1" key="1">
    <citation type="submission" date="2021-02" db="EMBL/GenBank/DDBJ databases">
        <authorList>
            <person name="Nowell W R."/>
        </authorList>
    </citation>
    <scope>NUCLEOTIDE SEQUENCE</scope>
</reference>
<proteinExistence type="predicted"/>
<organism evidence="1 2">
    <name type="scientific">Adineta steineri</name>
    <dbReference type="NCBI Taxonomy" id="433720"/>
    <lineage>
        <taxon>Eukaryota</taxon>
        <taxon>Metazoa</taxon>
        <taxon>Spiralia</taxon>
        <taxon>Gnathifera</taxon>
        <taxon>Rotifera</taxon>
        <taxon>Eurotatoria</taxon>
        <taxon>Bdelloidea</taxon>
        <taxon>Adinetida</taxon>
        <taxon>Adinetidae</taxon>
        <taxon>Adineta</taxon>
    </lineage>
</organism>
<accession>A0A815KIP7</accession>